<feature type="binding site" evidence="13">
    <location>
        <position position="129"/>
    </location>
    <ligand>
        <name>Fe cation</name>
        <dbReference type="ChEBI" id="CHEBI:24875"/>
    </ligand>
</feature>
<evidence type="ECO:0000256" key="10">
    <source>
        <dbReference type="ARBA" id="ARBA00023033"/>
    </source>
</evidence>
<dbReference type="PANTHER" id="PTHR11473">
    <property type="entry name" value="AROMATIC AMINO ACID HYDROXYLASE"/>
    <property type="match status" value="1"/>
</dbReference>
<evidence type="ECO:0000259" key="14">
    <source>
        <dbReference type="PROSITE" id="PS51410"/>
    </source>
</evidence>
<dbReference type="InterPro" id="IPR036951">
    <property type="entry name" value="ArAA_hydroxylase_sf"/>
</dbReference>
<name>A0A917V8A9_9HYPH</name>
<dbReference type="InterPro" id="IPR001273">
    <property type="entry name" value="ArAA_hydroxylase"/>
</dbReference>
<evidence type="ECO:0000313" key="15">
    <source>
        <dbReference type="EMBL" id="GGK49032.1"/>
    </source>
</evidence>
<dbReference type="PROSITE" id="PS00367">
    <property type="entry name" value="BH4_AAA_HYDROXYL_1"/>
    <property type="match status" value="1"/>
</dbReference>
<dbReference type="NCBIfam" id="TIGR01267">
    <property type="entry name" value="Phe4hydrox_mono"/>
    <property type="match status" value="1"/>
</dbReference>
<dbReference type="RefSeq" id="WP_188915031.1">
    <property type="nucleotide sequence ID" value="NZ_BMMF01000013.1"/>
</dbReference>
<comment type="caution">
    <text evidence="15">The sequence shown here is derived from an EMBL/GenBank/DDBJ whole genome shotgun (WGS) entry which is preliminary data.</text>
</comment>
<evidence type="ECO:0000256" key="6">
    <source>
        <dbReference type="ARBA" id="ARBA00020276"/>
    </source>
</evidence>
<dbReference type="Proteomes" id="UP000600449">
    <property type="component" value="Unassembled WGS sequence"/>
</dbReference>
<dbReference type="PROSITE" id="PS51410">
    <property type="entry name" value="BH4_AAA_HYDROXYL_2"/>
    <property type="match status" value="1"/>
</dbReference>
<keyword evidence="9 13" id="KW-0408">Iron</keyword>
<evidence type="ECO:0000256" key="8">
    <source>
        <dbReference type="ARBA" id="ARBA00023002"/>
    </source>
</evidence>
<dbReference type="InterPro" id="IPR018301">
    <property type="entry name" value="ArAA_hydroxylase_Fe/CU_BS"/>
</dbReference>
<dbReference type="GO" id="GO:0006559">
    <property type="term" value="P:L-phenylalanine catabolic process"/>
    <property type="evidence" value="ECO:0007669"/>
    <property type="project" value="UniProtKB-KW"/>
</dbReference>
<reference evidence="15 16" key="1">
    <citation type="journal article" date="2014" name="Int. J. Syst. Evol. Microbiol.">
        <title>Complete genome sequence of Corynebacterium casei LMG S-19264T (=DSM 44701T), isolated from a smear-ripened cheese.</title>
        <authorList>
            <consortium name="US DOE Joint Genome Institute (JGI-PGF)"/>
            <person name="Walter F."/>
            <person name="Albersmeier A."/>
            <person name="Kalinowski J."/>
            <person name="Ruckert C."/>
        </authorList>
    </citation>
    <scope>NUCLEOTIDE SEQUENCE [LARGE SCALE GENOMIC DNA]</scope>
    <source>
        <strain evidence="15 16">CGMCC 1.9161</strain>
    </source>
</reference>
<keyword evidence="16" id="KW-1185">Reference proteome</keyword>
<dbReference type="GO" id="GO:0004505">
    <property type="term" value="F:phenylalanine 4-monooxygenase activity"/>
    <property type="evidence" value="ECO:0007669"/>
    <property type="project" value="UniProtKB-EC"/>
</dbReference>
<comment type="pathway">
    <text evidence="3">Amino-acid degradation; L-phenylalanine degradation; acetoacetate and fumarate from L-phenylalanine: step 1/6.</text>
</comment>
<dbReference type="PRINTS" id="PR00372">
    <property type="entry name" value="FYWHYDRXLASE"/>
</dbReference>
<evidence type="ECO:0000256" key="4">
    <source>
        <dbReference type="ARBA" id="ARBA00009712"/>
    </source>
</evidence>
<keyword evidence="7 13" id="KW-0479">Metal-binding</keyword>
<dbReference type="Pfam" id="PF00351">
    <property type="entry name" value="Biopterin_H"/>
    <property type="match status" value="1"/>
</dbReference>
<evidence type="ECO:0000256" key="5">
    <source>
        <dbReference type="ARBA" id="ARBA00011995"/>
    </source>
</evidence>
<comment type="similarity">
    <text evidence="4">Belongs to the biopterin-dependent aromatic amino acid hydroxylase family.</text>
</comment>
<keyword evidence="8" id="KW-0560">Oxidoreductase</keyword>
<keyword evidence="10" id="KW-0503">Monooxygenase</keyword>
<proteinExistence type="inferred from homology"/>
<evidence type="ECO:0000256" key="9">
    <source>
        <dbReference type="ARBA" id="ARBA00023004"/>
    </source>
</evidence>
<evidence type="ECO:0000256" key="7">
    <source>
        <dbReference type="ARBA" id="ARBA00022723"/>
    </source>
</evidence>
<dbReference type="Gene3D" id="1.10.800.10">
    <property type="entry name" value="Aromatic amino acid hydroxylase"/>
    <property type="match status" value="1"/>
</dbReference>
<evidence type="ECO:0000256" key="1">
    <source>
        <dbReference type="ARBA" id="ARBA00001060"/>
    </source>
</evidence>
<evidence type="ECO:0000256" key="11">
    <source>
        <dbReference type="ARBA" id="ARBA00023232"/>
    </source>
</evidence>
<gene>
    <name evidence="15" type="primary">phhA</name>
    <name evidence="15" type="ORF">GCM10011322_40050</name>
</gene>
<dbReference type="EMBL" id="BMMF01000013">
    <property type="protein sequence ID" value="GGK49032.1"/>
    <property type="molecule type" value="Genomic_DNA"/>
</dbReference>
<dbReference type="EC" id="1.14.16.1" evidence="5"/>
<protein>
    <recommendedName>
        <fullName evidence="6">Phenylalanine-4-hydroxylase</fullName>
        <ecNumber evidence="5">1.14.16.1</ecNumber>
    </recommendedName>
    <alternativeName>
        <fullName evidence="12">Phe-4-monooxygenase</fullName>
    </alternativeName>
</protein>
<feature type="binding site" evidence="13">
    <location>
        <position position="124"/>
    </location>
    <ligand>
        <name>Fe cation</name>
        <dbReference type="ChEBI" id="CHEBI:24875"/>
    </ligand>
</feature>
<feature type="binding site" evidence="13">
    <location>
        <position position="170"/>
    </location>
    <ligand>
        <name>Fe cation</name>
        <dbReference type="ChEBI" id="CHEBI:24875"/>
    </ligand>
</feature>
<comment type="catalytic activity">
    <reaction evidence="1">
        <text>(6R)-L-erythro-5,6,7,8-tetrahydrobiopterin + L-phenylalanine + O2 = (4aS,6R)-4a-hydroxy-L-erythro-5,6,7,8-tetrahydrobiopterin + L-tyrosine</text>
        <dbReference type="Rhea" id="RHEA:20273"/>
        <dbReference type="ChEBI" id="CHEBI:15379"/>
        <dbReference type="ChEBI" id="CHEBI:15642"/>
        <dbReference type="ChEBI" id="CHEBI:58095"/>
        <dbReference type="ChEBI" id="CHEBI:58315"/>
        <dbReference type="ChEBI" id="CHEBI:59560"/>
        <dbReference type="EC" id="1.14.16.1"/>
    </reaction>
</comment>
<dbReference type="InterPro" id="IPR036329">
    <property type="entry name" value="Aro-AA_hydroxylase_C_sf"/>
</dbReference>
<keyword evidence="11" id="KW-0585">Phenylalanine catabolism</keyword>
<evidence type="ECO:0000256" key="13">
    <source>
        <dbReference type="PIRSR" id="PIRSR601273-2"/>
    </source>
</evidence>
<dbReference type="InterPro" id="IPR005960">
    <property type="entry name" value="Phe-4-hydroxylase_mono"/>
</dbReference>
<evidence type="ECO:0000256" key="12">
    <source>
        <dbReference type="ARBA" id="ARBA00029922"/>
    </source>
</evidence>
<dbReference type="InterPro" id="IPR019774">
    <property type="entry name" value="Aromatic-AA_hydroxylase_C"/>
</dbReference>
<dbReference type="PANTHER" id="PTHR11473:SF24">
    <property type="entry name" value="PHENYLALANINE-4-HYDROXYLASE"/>
    <property type="match status" value="1"/>
</dbReference>
<organism evidence="15 16">
    <name type="scientific">Salinarimonas ramus</name>
    <dbReference type="NCBI Taxonomy" id="690164"/>
    <lineage>
        <taxon>Bacteria</taxon>
        <taxon>Pseudomonadati</taxon>
        <taxon>Pseudomonadota</taxon>
        <taxon>Alphaproteobacteria</taxon>
        <taxon>Hyphomicrobiales</taxon>
        <taxon>Salinarimonadaceae</taxon>
        <taxon>Salinarimonas</taxon>
    </lineage>
</organism>
<feature type="domain" description="Biopterin-dependent aromatic amino acid hydroxylase family profile" evidence="14">
    <location>
        <begin position="1"/>
        <end position="283"/>
    </location>
</feature>
<dbReference type="GO" id="GO:0005506">
    <property type="term" value="F:iron ion binding"/>
    <property type="evidence" value="ECO:0007669"/>
    <property type="project" value="InterPro"/>
</dbReference>
<sequence>MNPNATSENPRDFLRDQGFSDYTAEDHATWARLASRQRAILEGRVVDTFLEGLDRLGISGEGIPDFRVMNERLMAATGWEVVAVPGLVPDIVFFKLLATRKFPAGYWIRKPEQIDYIEEPDVFHDVYGHVPLIMQRVYADYLEEYGRAGLEAARHGTLHRLARLYWYTVEFGLAQTPQGLRIVGAGIASSPGETVFALESPSPNRIGFDLGRVMRTRYRIDDYQESYFVLDGPDAWPRLDISTLIPLWRELDREHDLEPGDVLGSDRVLTRGSGAYHREKVRA</sequence>
<dbReference type="AlphaFoldDB" id="A0A917V8A9"/>
<comment type="cofactor">
    <cofactor evidence="2 13">
        <name>Fe(2+)</name>
        <dbReference type="ChEBI" id="CHEBI:29033"/>
    </cofactor>
</comment>
<evidence type="ECO:0000313" key="16">
    <source>
        <dbReference type="Proteomes" id="UP000600449"/>
    </source>
</evidence>
<accession>A0A917V8A9</accession>
<dbReference type="SUPFAM" id="SSF56534">
    <property type="entry name" value="Aromatic aminoacid monoxygenases, catalytic and oligomerization domains"/>
    <property type="match status" value="1"/>
</dbReference>
<evidence type="ECO:0000256" key="3">
    <source>
        <dbReference type="ARBA" id="ARBA00005088"/>
    </source>
</evidence>
<evidence type="ECO:0000256" key="2">
    <source>
        <dbReference type="ARBA" id="ARBA00001954"/>
    </source>
</evidence>
<dbReference type="CDD" id="cd03348">
    <property type="entry name" value="pro_PheOH"/>
    <property type="match status" value="1"/>
</dbReference>